<dbReference type="InterPro" id="IPR035093">
    <property type="entry name" value="RelE/ParE_toxin_dom_sf"/>
</dbReference>
<dbReference type="InterPro" id="IPR028344">
    <property type="entry name" value="ParE1/4"/>
</dbReference>
<dbReference type="EMBL" id="QQXL01000004">
    <property type="protein sequence ID" value="RKW70296.1"/>
    <property type="molecule type" value="Genomic_DNA"/>
</dbReference>
<evidence type="ECO:0000256" key="1">
    <source>
        <dbReference type="ARBA" id="ARBA00006226"/>
    </source>
</evidence>
<proteinExistence type="inferred from homology"/>
<dbReference type="PIRSF" id="PIRSF029218">
    <property type="entry name" value="ParE"/>
    <property type="match status" value="1"/>
</dbReference>
<dbReference type="RefSeq" id="WP_121484949.1">
    <property type="nucleotide sequence ID" value="NZ_QQXL01000004.1"/>
</dbReference>
<keyword evidence="2" id="KW-1277">Toxin-antitoxin system</keyword>
<dbReference type="PANTHER" id="PTHR33755:SF9">
    <property type="entry name" value="TOXIN PARE1"/>
    <property type="match status" value="1"/>
</dbReference>
<accession>A0A496PIG6</accession>
<dbReference type="Pfam" id="PF05016">
    <property type="entry name" value="ParE_toxin"/>
    <property type="match status" value="1"/>
</dbReference>
<dbReference type="Gene3D" id="3.30.2310.20">
    <property type="entry name" value="RelE-like"/>
    <property type="match status" value="1"/>
</dbReference>
<sequence length="99" mass="11456">MNTYRLTPAAQEDLASIWDDTEERWDARQTQGYVEEIYAVVQRLAASPLLGRPCDEIRAGYRQYGVGSHILFYMARFEADAGVDVIRILHQRMDPTRHL</sequence>
<dbReference type="Proteomes" id="UP000273119">
    <property type="component" value="Unassembled WGS sequence"/>
</dbReference>
<evidence type="ECO:0000256" key="2">
    <source>
        <dbReference type="ARBA" id="ARBA00022649"/>
    </source>
</evidence>
<protein>
    <recommendedName>
        <fullName evidence="3">Toxin</fullName>
    </recommendedName>
</protein>
<dbReference type="AlphaFoldDB" id="A0A496PIG6"/>
<keyword evidence="5" id="KW-1185">Reference proteome</keyword>
<evidence type="ECO:0000313" key="4">
    <source>
        <dbReference type="EMBL" id="RKW70296.1"/>
    </source>
</evidence>
<gene>
    <name evidence="4" type="ORF">DWQ67_07250</name>
</gene>
<dbReference type="PANTHER" id="PTHR33755">
    <property type="entry name" value="TOXIN PARE1-RELATED"/>
    <property type="match status" value="1"/>
</dbReference>
<name>A0A496PIG6_9MICC</name>
<organism evidence="4 5">
    <name type="scientific">Galactobacter caseinivorans</name>
    <dbReference type="NCBI Taxonomy" id="2676123"/>
    <lineage>
        <taxon>Bacteria</taxon>
        <taxon>Bacillati</taxon>
        <taxon>Actinomycetota</taxon>
        <taxon>Actinomycetes</taxon>
        <taxon>Micrococcales</taxon>
        <taxon>Micrococcaceae</taxon>
        <taxon>Galactobacter</taxon>
    </lineage>
</organism>
<comment type="similarity">
    <text evidence="1 3">Belongs to the RelE toxin family.</text>
</comment>
<evidence type="ECO:0000313" key="5">
    <source>
        <dbReference type="Proteomes" id="UP000273119"/>
    </source>
</evidence>
<reference evidence="4 5" key="1">
    <citation type="submission" date="2018-07" db="EMBL/GenBank/DDBJ databases">
        <title>Arthrobacter sp. nov., isolated from raw cow's milk with high bacterial count.</title>
        <authorList>
            <person name="Hahne J."/>
            <person name="Isele D."/>
            <person name="Lipski A."/>
        </authorList>
    </citation>
    <scope>NUCLEOTIDE SEQUENCE [LARGE SCALE GENOMIC DNA]</scope>
    <source>
        <strain evidence="4 5">JZ R-183</strain>
    </source>
</reference>
<evidence type="ECO:0000256" key="3">
    <source>
        <dbReference type="PIRNR" id="PIRNR029218"/>
    </source>
</evidence>
<dbReference type="InterPro" id="IPR007712">
    <property type="entry name" value="RelE/ParE_toxin"/>
</dbReference>
<dbReference type="InterPro" id="IPR051803">
    <property type="entry name" value="TA_system_RelE-like_toxin"/>
</dbReference>
<comment type="caution">
    <text evidence="4">The sequence shown here is derived from an EMBL/GenBank/DDBJ whole genome shotgun (WGS) entry which is preliminary data.</text>
</comment>